<evidence type="ECO:0000313" key="1">
    <source>
        <dbReference type="EMBL" id="PUU82908.1"/>
    </source>
</evidence>
<dbReference type="Proteomes" id="UP000244722">
    <property type="component" value="Unassembled WGS sequence"/>
</dbReference>
<comment type="caution">
    <text evidence="1">The sequence shown here is derived from an EMBL/GenBank/DDBJ whole genome shotgun (WGS) entry which is preliminary data.</text>
</comment>
<gene>
    <name evidence="1" type="ORF">B9Z19DRAFT_1061452</name>
</gene>
<reference evidence="1 2" key="1">
    <citation type="submission" date="2017-04" db="EMBL/GenBank/DDBJ databases">
        <title>Draft genome sequence of Tuber borchii Vittad., a whitish edible truffle.</title>
        <authorList>
            <consortium name="DOE Joint Genome Institute"/>
            <person name="Murat C."/>
            <person name="Kuo A."/>
            <person name="Barry K.W."/>
            <person name="Clum A."/>
            <person name="Dockter R.B."/>
            <person name="Fauchery L."/>
            <person name="Iotti M."/>
            <person name="Kohler A."/>
            <person name="Labutti K."/>
            <person name="Lindquist E.A."/>
            <person name="Lipzen A."/>
            <person name="Ohm R.A."/>
            <person name="Wang M."/>
            <person name="Grigoriev I.V."/>
            <person name="Zambonelli A."/>
            <person name="Martin F.M."/>
        </authorList>
    </citation>
    <scope>NUCLEOTIDE SEQUENCE [LARGE SCALE GENOMIC DNA]</scope>
    <source>
        <strain evidence="1 2">Tbo3840</strain>
    </source>
</reference>
<organism evidence="1 2">
    <name type="scientific">Tuber borchii</name>
    <name type="common">White truffle</name>
    <dbReference type="NCBI Taxonomy" id="42251"/>
    <lineage>
        <taxon>Eukaryota</taxon>
        <taxon>Fungi</taxon>
        <taxon>Dikarya</taxon>
        <taxon>Ascomycota</taxon>
        <taxon>Pezizomycotina</taxon>
        <taxon>Pezizomycetes</taxon>
        <taxon>Pezizales</taxon>
        <taxon>Tuberaceae</taxon>
        <taxon>Tuber</taxon>
    </lineage>
</organism>
<proteinExistence type="predicted"/>
<keyword evidence="2" id="KW-1185">Reference proteome</keyword>
<name>A0A2T7A5B9_TUBBO</name>
<dbReference type="AlphaFoldDB" id="A0A2T7A5B9"/>
<dbReference type="EMBL" id="NESQ01000020">
    <property type="protein sequence ID" value="PUU82908.1"/>
    <property type="molecule type" value="Genomic_DNA"/>
</dbReference>
<accession>A0A2T7A5B9</accession>
<evidence type="ECO:0000313" key="2">
    <source>
        <dbReference type="Proteomes" id="UP000244722"/>
    </source>
</evidence>
<protein>
    <submittedName>
        <fullName evidence="1">Uncharacterized protein</fullName>
    </submittedName>
</protein>
<sequence>MVELVVEDNVSDSEMLSKLEDMEVESEELDGEYEEYEMEIGEPEMEYLLLQKVKEEPDMRRDAREDYSKEQIVFHSIDATTKFHHLAARIMKLNHQGKVKAPLVGNFEATLYIYKANKEQKGIEELFIATFLPLLMNEAKVPTGFGISLKDLFGGHMPNKQDAEHVVWFDFKRSEKFVSETEKCRVNAHVVKWLMACGYWEEWETWVQGKRTCLNR</sequence>